<accession>A0A2T1GJE3</accession>
<dbReference type="EMBL" id="PVWO01000061">
    <property type="protein sequence ID" value="PSB57806.1"/>
    <property type="molecule type" value="Genomic_DNA"/>
</dbReference>
<reference evidence="2 3" key="1">
    <citation type="submission" date="2018-03" db="EMBL/GenBank/DDBJ databases">
        <title>The ancient ancestry and fast evolution of plastids.</title>
        <authorList>
            <person name="Moore K.R."/>
            <person name="Magnabosco C."/>
            <person name="Momper L."/>
            <person name="Gold D.A."/>
            <person name="Bosak T."/>
            <person name="Fournier G.P."/>
        </authorList>
    </citation>
    <scope>NUCLEOTIDE SEQUENCE [LARGE SCALE GENOMIC DNA]</scope>
    <source>
        <strain evidence="2 3">CCALA 037</strain>
    </source>
</reference>
<dbReference type="Pfam" id="PF18480">
    <property type="entry name" value="DUF5615"/>
    <property type="match status" value="1"/>
</dbReference>
<dbReference type="OrthoDB" id="3216372at2"/>
<organism evidence="2 3">
    <name type="scientific">Chamaesiphon polymorphus CCALA 037</name>
    <dbReference type="NCBI Taxonomy" id="2107692"/>
    <lineage>
        <taxon>Bacteria</taxon>
        <taxon>Bacillati</taxon>
        <taxon>Cyanobacteriota</taxon>
        <taxon>Cyanophyceae</taxon>
        <taxon>Gomontiellales</taxon>
        <taxon>Chamaesiphonaceae</taxon>
        <taxon>Chamaesiphon</taxon>
    </lineage>
</organism>
<evidence type="ECO:0000313" key="3">
    <source>
        <dbReference type="Proteomes" id="UP000238937"/>
    </source>
</evidence>
<dbReference type="AlphaFoldDB" id="A0A2T1GJE3"/>
<name>A0A2T1GJE3_9CYAN</name>
<dbReference type="RefSeq" id="WP_106302083.1">
    <property type="nucleotide sequence ID" value="NZ_PVWO01000061.1"/>
</dbReference>
<dbReference type="InterPro" id="IPR041049">
    <property type="entry name" value="DUF5615"/>
</dbReference>
<keyword evidence="3" id="KW-1185">Reference proteome</keyword>
<feature type="domain" description="DUF5615" evidence="1">
    <location>
        <begin position="3"/>
        <end position="110"/>
    </location>
</feature>
<evidence type="ECO:0000313" key="2">
    <source>
        <dbReference type="EMBL" id="PSB57806.1"/>
    </source>
</evidence>
<evidence type="ECO:0000259" key="1">
    <source>
        <dbReference type="Pfam" id="PF18480"/>
    </source>
</evidence>
<protein>
    <recommendedName>
        <fullName evidence="1">DUF5615 domain-containing protein</fullName>
    </recommendedName>
</protein>
<comment type="caution">
    <text evidence="2">The sequence shown here is derived from an EMBL/GenBank/DDBJ whole genome shotgun (WGS) entry which is preliminary data.</text>
</comment>
<gene>
    <name evidence="2" type="ORF">C7B77_07140</name>
</gene>
<sequence length="111" mass="12520">MARLYADEQFPFPVVEFLRLLGHDVLTVQAAGKAGQKIPDPEVLAFATEENRAVITLNKSDFIKLHKTCSHHAGIIVCSDDRNWEALANRIDRAINLKEVLVDTLIRVNRQ</sequence>
<proteinExistence type="predicted"/>
<dbReference type="Proteomes" id="UP000238937">
    <property type="component" value="Unassembled WGS sequence"/>
</dbReference>